<evidence type="ECO:0000313" key="4">
    <source>
        <dbReference type="Proteomes" id="UP001220377"/>
    </source>
</evidence>
<feature type="chain" id="PRO_5047509703" evidence="1">
    <location>
        <begin position="31"/>
        <end position="218"/>
    </location>
</feature>
<reference evidence="3 4" key="1">
    <citation type="submission" date="2023-02" db="EMBL/GenBank/DDBJ databases">
        <title>Genome sequence of Lacticaseibacillus sp. KACC 23028.</title>
        <authorList>
            <person name="Kim S."/>
            <person name="Heo J."/>
            <person name="Kwon S.-W."/>
        </authorList>
    </citation>
    <scope>NUCLEOTIDE SEQUENCE [LARGE SCALE GENOMIC DNA]</scope>
    <source>
        <strain evidence="3 4">KACC 23028</strain>
    </source>
</reference>
<organism evidence="3 4">
    <name type="scientific">Lacticaseibacillus pabuli</name>
    <dbReference type="NCBI Taxonomy" id="3025672"/>
    <lineage>
        <taxon>Bacteria</taxon>
        <taxon>Bacillati</taxon>
        <taxon>Bacillota</taxon>
        <taxon>Bacilli</taxon>
        <taxon>Lactobacillales</taxon>
        <taxon>Lactobacillaceae</taxon>
        <taxon>Lacticaseibacillus</taxon>
    </lineage>
</organism>
<dbReference type="Pfam" id="PF03217">
    <property type="entry name" value="SlpA"/>
    <property type="match status" value="1"/>
</dbReference>
<gene>
    <name evidence="3" type="ORF">PQ472_10890</name>
</gene>
<evidence type="ECO:0000313" key="3">
    <source>
        <dbReference type="EMBL" id="WDF82381.1"/>
    </source>
</evidence>
<evidence type="ECO:0000256" key="1">
    <source>
        <dbReference type="SAM" id="SignalP"/>
    </source>
</evidence>
<feature type="signal peptide" evidence="1">
    <location>
        <begin position="1"/>
        <end position="30"/>
    </location>
</feature>
<name>A0ABY7WQJ1_9LACO</name>
<dbReference type="EMBL" id="CP117884">
    <property type="protein sequence ID" value="WDF82381.1"/>
    <property type="molecule type" value="Genomic_DNA"/>
</dbReference>
<protein>
    <submittedName>
        <fullName evidence="3">SLAP domain-containing protein</fullName>
    </submittedName>
</protein>
<proteinExistence type="predicted"/>
<keyword evidence="4" id="KW-1185">Reference proteome</keyword>
<sequence>MTNKKFTAAAIIAAAITAAPIAATAVGAVAALPVLADTTTQASQTYTISGTATATADGVTVYESKDLTAGKSYTVKQGTKFNVVARYVRGDGNTYYQTAAGEYILQSNVAYVPAVSTSTTTTTNPEAGEQIGTATINYNKNYGIQIWTKDGKFVKFNATDAAAWNKNHPNNKVKEGQPKKLPGQSTWKVFKNTYKANGTTYYNLGGDQYIDANYVILK</sequence>
<feature type="domain" description="S-layer protein C-terminal" evidence="2">
    <location>
        <begin position="173"/>
        <end position="213"/>
    </location>
</feature>
<dbReference type="Proteomes" id="UP001220377">
    <property type="component" value="Chromosome"/>
</dbReference>
<dbReference type="RefSeq" id="WP_274259794.1">
    <property type="nucleotide sequence ID" value="NZ_CP117884.1"/>
</dbReference>
<evidence type="ECO:0000259" key="2">
    <source>
        <dbReference type="Pfam" id="PF03217"/>
    </source>
</evidence>
<accession>A0ABY7WQJ1</accession>
<keyword evidence="1" id="KW-0732">Signal</keyword>
<dbReference type="InterPro" id="IPR024968">
    <property type="entry name" value="SlpA_C_lactobacillus"/>
</dbReference>